<keyword evidence="2 6" id="KW-0560">Oxidoreductase</keyword>
<dbReference type="AlphaFoldDB" id="A0A2K0TA29"/>
<evidence type="ECO:0000256" key="1">
    <source>
        <dbReference type="ARBA" id="ARBA00009986"/>
    </source>
</evidence>
<dbReference type="SUPFAM" id="SSF53720">
    <property type="entry name" value="ALDH-like"/>
    <property type="match status" value="1"/>
</dbReference>
<evidence type="ECO:0000313" key="9">
    <source>
        <dbReference type="Proteomes" id="UP000236546"/>
    </source>
</evidence>
<dbReference type="EMBL" id="MTYH01000051">
    <property type="protein sequence ID" value="PNP42373.1"/>
    <property type="molecule type" value="Genomic_DNA"/>
</dbReference>
<dbReference type="GO" id="GO:0004029">
    <property type="term" value="F:aldehyde dehydrogenase (NAD+) activity"/>
    <property type="evidence" value="ECO:0007669"/>
    <property type="project" value="UniProtKB-EC"/>
</dbReference>
<organism evidence="8 9">
    <name type="scientific">Trichoderma gamsii</name>
    <dbReference type="NCBI Taxonomy" id="398673"/>
    <lineage>
        <taxon>Eukaryota</taxon>
        <taxon>Fungi</taxon>
        <taxon>Dikarya</taxon>
        <taxon>Ascomycota</taxon>
        <taxon>Pezizomycotina</taxon>
        <taxon>Sordariomycetes</taxon>
        <taxon>Hypocreomycetidae</taxon>
        <taxon>Hypocreales</taxon>
        <taxon>Hypocreaceae</taxon>
        <taxon>Trichoderma</taxon>
    </lineage>
</organism>
<comment type="similarity">
    <text evidence="1 6">Belongs to the aldehyde dehydrogenase family.</text>
</comment>
<dbReference type="InterPro" id="IPR016163">
    <property type="entry name" value="Ald_DH_C"/>
</dbReference>
<proteinExistence type="inferred from homology"/>
<feature type="domain" description="Aldehyde dehydrogenase" evidence="7">
    <location>
        <begin position="7"/>
        <end position="255"/>
    </location>
</feature>
<evidence type="ECO:0000259" key="7">
    <source>
        <dbReference type="Pfam" id="PF00171"/>
    </source>
</evidence>
<gene>
    <name evidence="8" type="ORF">TGAMA5MH_06056</name>
</gene>
<dbReference type="PROSITE" id="PS00687">
    <property type="entry name" value="ALDEHYDE_DEHYDR_GLU"/>
    <property type="match status" value="1"/>
</dbReference>
<dbReference type="InterPro" id="IPR029510">
    <property type="entry name" value="Ald_DH_CS_GLU"/>
</dbReference>
<protein>
    <recommendedName>
        <fullName evidence="3">aldehyde dehydrogenase (NAD(+))</fullName>
        <ecNumber evidence="3">1.2.1.3</ecNumber>
    </recommendedName>
</protein>
<feature type="active site" evidence="5">
    <location>
        <position position="230"/>
    </location>
</feature>
<dbReference type="Proteomes" id="UP000236546">
    <property type="component" value="Unassembled WGS sequence"/>
</dbReference>
<sequence>MDSFYQEIISPINGRAITKVAFARKEDTVLALEAADKAFNSWRAVSTLERCKIMRKVAQIVRDHAEELAALDAWNIGSPISIMRAEVEYSAINFDLFAGLAPAVTGETNRLTDDIFHYTIQEPLGVVARIIPYNHPVLGMAIKIVTPLVMGNTVIIKVSEQAPLSAFRLMEIVSDLFPPGVINILAGGRESGEVLLSHPIIKKVTLISSVPVGRAISRSAADTLKLTTLELGGKNALVAYPDSNIPKLVNGIVKSMN</sequence>
<dbReference type="InterPro" id="IPR015590">
    <property type="entry name" value="Aldehyde_DH_dom"/>
</dbReference>
<evidence type="ECO:0000256" key="2">
    <source>
        <dbReference type="ARBA" id="ARBA00023002"/>
    </source>
</evidence>
<comment type="catalytic activity">
    <reaction evidence="4">
        <text>an aldehyde + NAD(+) + H2O = a carboxylate + NADH + 2 H(+)</text>
        <dbReference type="Rhea" id="RHEA:16185"/>
        <dbReference type="ChEBI" id="CHEBI:15377"/>
        <dbReference type="ChEBI" id="CHEBI:15378"/>
        <dbReference type="ChEBI" id="CHEBI:17478"/>
        <dbReference type="ChEBI" id="CHEBI:29067"/>
        <dbReference type="ChEBI" id="CHEBI:57540"/>
        <dbReference type="ChEBI" id="CHEBI:57945"/>
        <dbReference type="EC" id="1.2.1.3"/>
    </reaction>
</comment>
<dbReference type="InterPro" id="IPR016161">
    <property type="entry name" value="Ald_DH/histidinol_DH"/>
</dbReference>
<evidence type="ECO:0000256" key="6">
    <source>
        <dbReference type="RuleBase" id="RU003345"/>
    </source>
</evidence>
<dbReference type="Gene3D" id="3.40.605.10">
    <property type="entry name" value="Aldehyde Dehydrogenase, Chain A, domain 1"/>
    <property type="match status" value="1"/>
</dbReference>
<reference evidence="8 9" key="1">
    <citation type="submission" date="2017-02" db="EMBL/GenBank/DDBJ databases">
        <title>Genomes of Trichoderma spp. with biocontrol activity.</title>
        <authorList>
            <person name="Gardiner D."/>
            <person name="Kazan K."/>
            <person name="Vos C."/>
            <person name="Harvey P."/>
        </authorList>
    </citation>
    <scope>NUCLEOTIDE SEQUENCE [LARGE SCALE GENOMIC DNA]</scope>
    <source>
        <strain evidence="8 9">A5MH</strain>
    </source>
</reference>
<dbReference type="Gene3D" id="3.40.309.10">
    <property type="entry name" value="Aldehyde Dehydrogenase, Chain A, domain 2"/>
    <property type="match status" value="1"/>
</dbReference>
<name>A0A2K0TA29_9HYPO</name>
<evidence type="ECO:0000256" key="3">
    <source>
        <dbReference type="ARBA" id="ARBA00024226"/>
    </source>
</evidence>
<comment type="caution">
    <text evidence="8">The sequence shown here is derived from an EMBL/GenBank/DDBJ whole genome shotgun (WGS) entry which is preliminary data.</text>
</comment>
<evidence type="ECO:0000256" key="5">
    <source>
        <dbReference type="PROSITE-ProRule" id="PRU10007"/>
    </source>
</evidence>
<dbReference type="EC" id="1.2.1.3" evidence="3"/>
<dbReference type="Pfam" id="PF00171">
    <property type="entry name" value="Aldedh"/>
    <property type="match status" value="1"/>
</dbReference>
<evidence type="ECO:0000256" key="4">
    <source>
        <dbReference type="ARBA" id="ARBA00049194"/>
    </source>
</evidence>
<dbReference type="FunFam" id="3.40.605.10:FF:000007">
    <property type="entry name" value="NAD/NADP-dependent betaine aldehyde dehydrogenase"/>
    <property type="match status" value="1"/>
</dbReference>
<evidence type="ECO:0000313" key="8">
    <source>
        <dbReference type="EMBL" id="PNP42373.1"/>
    </source>
</evidence>
<dbReference type="PANTHER" id="PTHR11699">
    <property type="entry name" value="ALDEHYDE DEHYDROGENASE-RELATED"/>
    <property type="match status" value="1"/>
</dbReference>
<accession>A0A2K0TA29</accession>
<dbReference type="InterPro" id="IPR016162">
    <property type="entry name" value="Ald_DH_N"/>
</dbReference>
<dbReference type="OrthoDB" id="310895at2759"/>